<dbReference type="AlphaFoldDB" id="A0A6L2MSM3"/>
<dbReference type="EMBL" id="BKCJ010007064">
    <property type="protein sequence ID" value="GEU75345.1"/>
    <property type="molecule type" value="Genomic_DNA"/>
</dbReference>
<gene>
    <name evidence="1" type="ORF">Tci_047323</name>
</gene>
<dbReference type="Pfam" id="PF14223">
    <property type="entry name" value="Retrotran_gag_2"/>
    <property type="match status" value="1"/>
</dbReference>
<proteinExistence type="predicted"/>
<dbReference type="PANTHER" id="PTHR35317:SF38">
    <property type="entry name" value="RNA-DIRECTED DNA POLYMERASE"/>
    <property type="match status" value="1"/>
</dbReference>
<protein>
    <submittedName>
        <fullName evidence="1">Zinc finger, CCHC-type</fullName>
    </submittedName>
</protein>
<evidence type="ECO:0000313" key="1">
    <source>
        <dbReference type="EMBL" id="GEU75345.1"/>
    </source>
</evidence>
<accession>A0A6L2MSM3</accession>
<reference evidence="1" key="1">
    <citation type="journal article" date="2019" name="Sci. Rep.">
        <title>Draft genome of Tanacetum cinerariifolium, the natural source of mosquito coil.</title>
        <authorList>
            <person name="Yamashiro T."/>
            <person name="Shiraishi A."/>
            <person name="Satake H."/>
            <person name="Nakayama K."/>
        </authorList>
    </citation>
    <scope>NUCLEOTIDE SEQUENCE</scope>
</reference>
<sequence length="471" mass="53152">MDIKVSPSFMSHYKARLVANGSSQQLGLFLSQKQYAIELLARAHMTNCNPSRTLVDTNSKLGPEDISYAVQHICLYMHDLVNLISLPLSVFYATFEELWILDFTCTLLLPSLLLGTQTRIGQAAPQQGGLLQLRLHGYATFFESYTLHYSLQLLSTMTMLAPQWTQKFHHPSLLFVVMLVLVAVTSVDAPANHHHHKCIHTSDSHQHEHYDEEQQLELHFFENGVLKGNWCGKVSGRHKKYNSEEEKGFVQKGRLDFEAQKEGRVVLMKDKFEISDLGLLAYYLGIEVTQTGGEITIKQTGMMAFLYQALTEDVILQVASCKTAKELWESLRKRHVGEEKVQQARLQSLMIGFDTLQMKDDDTVDAFTAKLNGYATKAKELGKTLDESLLEQSNLILEDDEPSLLMTTHEEILLNEGQIQPGKYASGDASMWYLDNGASNHMTGVKSHFKDINEGVSGRRKKRRGPEEPGT</sequence>
<comment type="caution">
    <text evidence="1">The sequence shown here is derived from an EMBL/GenBank/DDBJ whole genome shotgun (WGS) entry which is preliminary data.</text>
</comment>
<name>A0A6L2MSM3_TANCI</name>
<dbReference type="PANTHER" id="PTHR35317">
    <property type="entry name" value="OS04G0629600 PROTEIN"/>
    <property type="match status" value="1"/>
</dbReference>
<organism evidence="1">
    <name type="scientific">Tanacetum cinerariifolium</name>
    <name type="common">Dalmatian daisy</name>
    <name type="synonym">Chrysanthemum cinerariifolium</name>
    <dbReference type="NCBI Taxonomy" id="118510"/>
    <lineage>
        <taxon>Eukaryota</taxon>
        <taxon>Viridiplantae</taxon>
        <taxon>Streptophyta</taxon>
        <taxon>Embryophyta</taxon>
        <taxon>Tracheophyta</taxon>
        <taxon>Spermatophyta</taxon>
        <taxon>Magnoliopsida</taxon>
        <taxon>eudicotyledons</taxon>
        <taxon>Gunneridae</taxon>
        <taxon>Pentapetalae</taxon>
        <taxon>asterids</taxon>
        <taxon>campanulids</taxon>
        <taxon>Asterales</taxon>
        <taxon>Asteraceae</taxon>
        <taxon>Asteroideae</taxon>
        <taxon>Anthemideae</taxon>
        <taxon>Anthemidinae</taxon>
        <taxon>Tanacetum</taxon>
    </lineage>
</organism>